<dbReference type="PRINTS" id="PR00701">
    <property type="entry name" value="60KDINNERMP"/>
</dbReference>
<accession>A0A0M2UYX8</accession>
<evidence type="ECO:0000256" key="7">
    <source>
        <dbReference type="ARBA" id="ARBA00022927"/>
    </source>
</evidence>
<dbReference type="AlphaFoldDB" id="A0A0M2UYX8"/>
<feature type="transmembrane region" description="Helical" evidence="13">
    <location>
        <begin position="357"/>
        <end position="376"/>
    </location>
</feature>
<evidence type="ECO:0000256" key="12">
    <source>
        <dbReference type="ARBA" id="ARBA00033342"/>
    </source>
</evidence>
<evidence type="ECO:0000256" key="11">
    <source>
        <dbReference type="ARBA" id="ARBA00033245"/>
    </source>
</evidence>
<keyword evidence="4 13" id="KW-0813">Transport</keyword>
<evidence type="ECO:0000259" key="15">
    <source>
        <dbReference type="Pfam" id="PF02096"/>
    </source>
</evidence>
<reference evidence="17 18" key="1">
    <citation type="journal article" date="2013" name="BMC Microbiol.">
        <title>Identification of the type II cytochrome c maturation pathway in anammox bacteria by comparative genomics.</title>
        <authorList>
            <person name="Ferousi C."/>
            <person name="Speth D.R."/>
            <person name="Reimann J."/>
            <person name="Op den Camp H.J."/>
            <person name="Allen J.W."/>
            <person name="Keltjens J.T."/>
            <person name="Jetten M.S."/>
        </authorList>
    </citation>
    <scope>NUCLEOTIDE SEQUENCE [LARGE SCALE GENOMIC DNA]</scope>
    <source>
        <strain evidence="17">RU1</strain>
    </source>
</reference>
<feature type="domain" description="Membrane insertase YidC N-terminal" evidence="16">
    <location>
        <begin position="87"/>
        <end position="344"/>
    </location>
</feature>
<evidence type="ECO:0000256" key="14">
    <source>
        <dbReference type="SAM" id="MobiDB-lite"/>
    </source>
</evidence>
<evidence type="ECO:0000256" key="2">
    <source>
        <dbReference type="ARBA" id="ARBA00010527"/>
    </source>
</evidence>
<feature type="transmembrane region" description="Helical" evidence="13">
    <location>
        <begin position="418"/>
        <end position="440"/>
    </location>
</feature>
<evidence type="ECO:0000313" key="18">
    <source>
        <dbReference type="Proteomes" id="UP000034954"/>
    </source>
</evidence>
<dbReference type="InterPro" id="IPR047196">
    <property type="entry name" value="YidC_ALB_C"/>
</dbReference>
<comment type="caution">
    <text evidence="17">The sequence shown here is derived from an EMBL/GenBank/DDBJ whole genome shotgun (WGS) entry which is preliminary data.</text>
</comment>
<evidence type="ECO:0000256" key="5">
    <source>
        <dbReference type="ARBA" id="ARBA00022475"/>
    </source>
</evidence>
<dbReference type="PANTHER" id="PTHR12428:SF65">
    <property type="entry name" value="CYTOCHROME C OXIDASE ASSEMBLY PROTEIN COX18, MITOCHONDRIAL"/>
    <property type="match status" value="1"/>
</dbReference>
<dbReference type="PANTHER" id="PTHR12428">
    <property type="entry name" value="OXA1"/>
    <property type="match status" value="1"/>
</dbReference>
<keyword evidence="5 13" id="KW-1003">Cell membrane</keyword>
<dbReference type="Pfam" id="PF02096">
    <property type="entry name" value="60KD_IMP"/>
    <property type="match status" value="1"/>
</dbReference>
<dbReference type="InterPro" id="IPR028053">
    <property type="entry name" value="Membr_insert_YidC_N"/>
</dbReference>
<evidence type="ECO:0000256" key="6">
    <source>
        <dbReference type="ARBA" id="ARBA00022692"/>
    </source>
</evidence>
<comment type="function">
    <text evidence="13">Required for the insertion and/or proper folding and/or complex formation of integral membrane proteins into the membrane. Involved in integration of membrane proteins that insert both dependently and independently of the Sec translocase complex, as well as at least some lipoproteins. Aids folding of multispanning membrane proteins.</text>
</comment>
<dbReference type="NCBIfam" id="TIGR03593">
    <property type="entry name" value="yidC_nterm"/>
    <property type="match status" value="1"/>
</dbReference>
<keyword evidence="6 13" id="KW-0812">Transmembrane</keyword>
<keyword evidence="8 13" id="KW-1133">Transmembrane helix</keyword>
<evidence type="ECO:0000256" key="10">
    <source>
        <dbReference type="ARBA" id="ARBA00023186"/>
    </source>
</evidence>
<comment type="subunit">
    <text evidence="13">Interacts with the Sec translocase complex via SecD. Specifically interacts with transmembrane segments of nascent integral membrane proteins during membrane integration.</text>
</comment>
<feature type="transmembrane region" description="Helical" evidence="13">
    <location>
        <begin position="327"/>
        <end position="351"/>
    </location>
</feature>
<evidence type="ECO:0000256" key="13">
    <source>
        <dbReference type="HAMAP-Rule" id="MF_01810"/>
    </source>
</evidence>
<proteinExistence type="inferred from homology"/>
<evidence type="ECO:0000256" key="8">
    <source>
        <dbReference type="ARBA" id="ARBA00022989"/>
    </source>
</evidence>
<keyword evidence="10 13" id="KW-0143">Chaperone</keyword>
<dbReference type="InterPro" id="IPR019998">
    <property type="entry name" value="Membr_insert_YidC"/>
</dbReference>
<comment type="similarity">
    <text evidence="2 13">Belongs to the OXA1/ALB3/YidC family. Type 1 subfamily.</text>
</comment>
<comment type="subcellular location">
    <subcellularLocation>
        <location evidence="1">Cell inner membrane</location>
        <topology evidence="1">Multi-pass membrane protein</topology>
    </subcellularLocation>
    <subcellularLocation>
        <location evidence="13">Cell membrane</location>
        <topology evidence="13">Multi-pass membrane protein</topology>
    </subcellularLocation>
</comment>
<sequence>MDKKALIAVIVCGIIMILYYPFILPLLSSKKAAVTEAPTEAVAPQKTVDVKTPESPRTPPVHTIQPQQDIPVQEMVLENAFVKTIWTNEGAALKSIQLKQFKDAEAKNVLDLVKNGNMEYRPLAIDAILQQTNFHRQRYHIAEHSADKIVFTTRLEEGINLVKTVSMPPDKYHINMDVAIENTTDAEAPASYSIIASSLITLEGEPSADVAAVAGVDMGNKRTKLIKMALKELPSKNESMGIVWAGSTNKYFSTILKPASGDMIAWVNAQPFNAEGMLTNEKPEHADFMVTVQTNKFRVPPHETVRHSYSYFMGPKKEQILGQYETLGILLSYGWFTAISKVLLTFLNAVYRVIPNYGISIIVLTIIIKAILFPLTRKSQVSMFRMQQLQPMINQLKEKYKHDKQKMGREQMMLFKKYGVNPMSGCLPMLLQLPVFFALFRTLQLSFEMRQASFMFWINDLSRPDTLMMLPFSIPFIGSALNILPLIMTGASFAQMKVTPKAPATDPQAQAQQKMMSFMPIMFAFVLYHMPSGLTVYWTTSTIFSIIEGIVIRKTIKKIRI</sequence>
<dbReference type="EMBL" id="LAQJ01000030">
    <property type="protein sequence ID" value="KKO21027.1"/>
    <property type="molecule type" value="Genomic_DNA"/>
</dbReference>
<dbReference type="PRINTS" id="PR01900">
    <property type="entry name" value="YIDCPROTEIN"/>
</dbReference>
<evidence type="ECO:0000256" key="4">
    <source>
        <dbReference type="ARBA" id="ARBA00022448"/>
    </source>
</evidence>
<evidence type="ECO:0000259" key="16">
    <source>
        <dbReference type="Pfam" id="PF14849"/>
    </source>
</evidence>
<dbReference type="GO" id="GO:0032977">
    <property type="term" value="F:membrane insertase activity"/>
    <property type="evidence" value="ECO:0007669"/>
    <property type="project" value="InterPro"/>
</dbReference>
<feature type="transmembrane region" description="Helical" evidence="13">
    <location>
        <begin position="6"/>
        <end position="27"/>
    </location>
</feature>
<evidence type="ECO:0000256" key="9">
    <source>
        <dbReference type="ARBA" id="ARBA00023136"/>
    </source>
</evidence>
<dbReference type="GO" id="GO:0005886">
    <property type="term" value="C:plasma membrane"/>
    <property type="evidence" value="ECO:0007669"/>
    <property type="project" value="UniProtKB-SubCell"/>
</dbReference>
<protein>
    <recommendedName>
        <fullName evidence="3 13">Membrane protein insertase YidC</fullName>
    </recommendedName>
    <alternativeName>
        <fullName evidence="12 13">Foldase YidC</fullName>
    </alternativeName>
    <alternativeName>
        <fullName evidence="11 13">Membrane integrase YidC</fullName>
    </alternativeName>
    <alternativeName>
        <fullName evidence="13">Membrane protein YidC</fullName>
    </alternativeName>
</protein>
<dbReference type="HAMAP" id="MF_01810">
    <property type="entry name" value="YidC_type1"/>
    <property type="match status" value="1"/>
</dbReference>
<name>A0A0M2UYX8_9BACT</name>
<evidence type="ECO:0000256" key="1">
    <source>
        <dbReference type="ARBA" id="ARBA00004429"/>
    </source>
</evidence>
<dbReference type="CDD" id="cd20070">
    <property type="entry name" value="5TM_YidC_Alb3"/>
    <property type="match status" value="1"/>
</dbReference>
<dbReference type="Pfam" id="PF14849">
    <property type="entry name" value="YidC_periplas"/>
    <property type="match status" value="1"/>
</dbReference>
<feature type="domain" description="Membrane insertase YidC/Oxa/ALB C-terminal" evidence="15">
    <location>
        <begin position="357"/>
        <end position="554"/>
    </location>
</feature>
<feature type="transmembrane region" description="Helical" evidence="13">
    <location>
        <begin position="536"/>
        <end position="552"/>
    </location>
</feature>
<dbReference type="CDD" id="cd19961">
    <property type="entry name" value="EcYidC-like_peri"/>
    <property type="match status" value="1"/>
</dbReference>
<dbReference type="Gene3D" id="2.70.98.90">
    <property type="match status" value="1"/>
</dbReference>
<feature type="transmembrane region" description="Helical" evidence="13">
    <location>
        <begin position="515"/>
        <end position="530"/>
    </location>
</feature>
<feature type="transmembrane region" description="Helical" evidence="13">
    <location>
        <begin position="472"/>
        <end position="494"/>
    </location>
</feature>
<dbReference type="NCBIfam" id="TIGR03592">
    <property type="entry name" value="yidC_oxa1_cterm"/>
    <property type="match status" value="1"/>
</dbReference>
<gene>
    <name evidence="13" type="primary">yidC</name>
    <name evidence="17" type="ORF">BROFUL_00244</name>
</gene>
<evidence type="ECO:0000313" key="17">
    <source>
        <dbReference type="EMBL" id="KKO21027.1"/>
    </source>
</evidence>
<feature type="region of interest" description="Disordered" evidence="14">
    <location>
        <begin position="45"/>
        <end position="64"/>
    </location>
</feature>
<dbReference type="Proteomes" id="UP000034954">
    <property type="component" value="Unassembled WGS sequence"/>
</dbReference>
<dbReference type="InterPro" id="IPR028055">
    <property type="entry name" value="YidC/Oxa/ALB_C"/>
</dbReference>
<dbReference type="InterPro" id="IPR001708">
    <property type="entry name" value="YidC/ALB3/OXA1/COX18"/>
</dbReference>
<dbReference type="GO" id="GO:0051205">
    <property type="term" value="P:protein insertion into membrane"/>
    <property type="evidence" value="ECO:0007669"/>
    <property type="project" value="TreeGrafter"/>
</dbReference>
<evidence type="ECO:0000256" key="3">
    <source>
        <dbReference type="ARBA" id="ARBA00015325"/>
    </source>
</evidence>
<keyword evidence="7 13" id="KW-0653">Protein transport</keyword>
<dbReference type="GO" id="GO:0015031">
    <property type="term" value="P:protein transport"/>
    <property type="evidence" value="ECO:0007669"/>
    <property type="project" value="UniProtKB-KW"/>
</dbReference>
<dbReference type="InterPro" id="IPR038221">
    <property type="entry name" value="YidC_periplasmic_sf"/>
</dbReference>
<keyword evidence="18" id="KW-1185">Reference proteome</keyword>
<organism evidence="17 18">
    <name type="scientific">Candidatus Brocadia fulgida</name>
    <dbReference type="NCBI Taxonomy" id="380242"/>
    <lineage>
        <taxon>Bacteria</taxon>
        <taxon>Pseudomonadati</taxon>
        <taxon>Planctomycetota</taxon>
        <taxon>Candidatus Brocadiia</taxon>
        <taxon>Candidatus Brocadiales</taxon>
        <taxon>Candidatus Brocadiaceae</taxon>
        <taxon>Candidatus Brocadia</taxon>
    </lineage>
</organism>
<keyword evidence="9 13" id="KW-0472">Membrane</keyword>